<proteinExistence type="predicted"/>
<evidence type="ECO:0000313" key="2">
    <source>
        <dbReference type="Proteomes" id="UP000269154"/>
    </source>
</evidence>
<protein>
    <submittedName>
        <fullName evidence="1">Uncharacterized protein</fullName>
    </submittedName>
</protein>
<dbReference type="EMBL" id="RCBY01000021">
    <property type="protein sequence ID" value="RQH50924.1"/>
    <property type="molecule type" value="Genomic_DNA"/>
</dbReference>
<evidence type="ECO:0000313" key="1">
    <source>
        <dbReference type="EMBL" id="RQH50924.1"/>
    </source>
</evidence>
<dbReference type="AlphaFoldDB" id="A0A3N6PGU4"/>
<organism evidence="1 2">
    <name type="scientific">Okeania hirsuta</name>
    <dbReference type="NCBI Taxonomy" id="1458930"/>
    <lineage>
        <taxon>Bacteria</taxon>
        <taxon>Bacillati</taxon>
        <taxon>Cyanobacteriota</taxon>
        <taxon>Cyanophyceae</taxon>
        <taxon>Oscillatoriophycideae</taxon>
        <taxon>Oscillatoriales</taxon>
        <taxon>Microcoleaceae</taxon>
        <taxon>Okeania</taxon>
    </lineage>
</organism>
<gene>
    <name evidence="1" type="ORF">D5R40_06040</name>
</gene>
<reference evidence="1 2" key="1">
    <citation type="journal article" date="2018" name="ACS Chem. Biol.">
        <title>Ketoreductase domain dysfunction expands chemodiversity: malyngamide biosynthesis in the cyanobacterium Okeania hirsuta.</title>
        <authorList>
            <person name="Moss N.A."/>
            <person name="Leao T."/>
            <person name="Rankin M."/>
            <person name="McCullough T.M."/>
            <person name="Qu P."/>
            <person name="Korobeynikov A."/>
            <person name="Smith J.L."/>
            <person name="Gerwick L."/>
            <person name="Gerwick W.H."/>
        </authorList>
    </citation>
    <scope>NUCLEOTIDE SEQUENCE [LARGE SCALE GENOMIC DNA]</scope>
    <source>
        <strain evidence="1 2">PAB10Feb10-1</strain>
    </source>
</reference>
<name>A0A3N6PGU4_9CYAN</name>
<comment type="caution">
    <text evidence="1">The sequence shown here is derived from an EMBL/GenBank/DDBJ whole genome shotgun (WGS) entry which is preliminary data.</text>
</comment>
<sequence length="74" mass="8588">MIDHIKSGGLGHFSWGLYQIWLNTYYIVGGVGEIYGRFKVNEVQIMNGSQIYKRCIFRTLNRQFNRQGTAESLI</sequence>
<dbReference type="Proteomes" id="UP000269154">
    <property type="component" value="Unassembled WGS sequence"/>
</dbReference>
<keyword evidence="2" id="KW-1185">Reference proteome</keyword>
<accession>A0A3N6PGU4</accession>